<feature type="domain" description="GST N-terminal" evidence="8">
    <location>
        <begin position="455"/>
        <end position="534"/>
    </location>
</feature>
<evidence type="ECO:0000256" key="1">
    <source>
        <dbReference type="ARBA" id="ARBA00004141"/>
    </source>
</evidence>
<evidence type="ECO:0000256" key="3">
    <source>
        <dbReference type="ARBA" id="ARBA00022448"/>
    </source>
</evidence>
<dbReference type="InterPro" id="IPR010987">
    <property type="entry name" value="Glutathione-S-Trfase_C-like"/>
</dbReference>
<keyword evidence="5 7" id="KW-1133">Transmembrane helix</keyword>
<proteinExistence type="inferred from homology"/>
<dbReference type="GO" id="GO:0098717">
    <property type="term" value="P:pantothenate import across plasma membrane"/>
    <property type="evidence" value="ECO:0007669"/>
    <property type="project" value="TreeGrafter"/>
</dbReference>
<dbReference type="OMA" id="YSWMADL"/>
<dbReference type="Gene3D" id="1.20.1050.10">
    <property type="match status" value="1"/>
</dbReference>
<reference evidence="10 11" key="1">
    <citation type="submission" date="2016-03" db="EMBL/GenBank/DDBJ databases">
        <title>Fine-scale spatial genetic structure of a fungal parasite of coffee scale insects.</title>
        <authorList>
            <person name="Jackson D."/>
            <person name="Zemenick K.A."/>
            <person name="Malloure B."/>
            <person name="Quandt C.A."/>
            <person name="James T.Y."/>
        </authorList>
    </citation>
    <scope>NUCLEOTIDE SEQUENCE [LARGE SCALE GENOMIC DNA]</scope>
    <source>
        <strain evidence="10 11">UM487</strain>
    </source>
</reference>
<evidence type="ECO:0000256" key="5">
    <source>
        <dbReference type="ARBA" id="ARBA00022989"/>
    </source>
</evidence>
<evidence type="ECO:0000256" key="6">
    <source>
        <dbReference type="ARBA" id="ARBA00023136"/>
    </source>
</evidence>
<feature type="transmembrane region" description="Helical" evidence="7">
    <location>
        <begin position="383"/>
        <end position="405"/>
    </location>
</feature>
<evidence type="ECO:0000313" key="11">
    <source>
        <dbReference type="Proteomes" id="UP000243081"/>
    </source>
</evidence>
<comment type="subcellular location">
    <subcellularLocation>
        <location evidence="1">Membrane</location>
        <topology evidence="1">Multi-pass membrane protein</topology>
    </subcellularLocation>
</comment>
<evidence type="ECO:0000259" key="8">
    <source>
        <dbReference type="PROSITE" id="PS50404"/>
    </source>
</evidence>
<dbReference type="PROSITE" id="PS50405">
    <property type="entry name" value="GST_CTER"/>
    <property type="match status" value="1"/>
</dbReference>
<dbReference type="InterPro" id="IPR040079">
    <property type="entry name" value="Glutathione_S-Trfase"/>
</dbReference>
<feature type="transmembrane region" description="Helical" evidence="7">
    <location>
        <begin position="30"/>
        <end position="53"/>
    </location>
</feature>
<dbReference type="SUPFAM" id="SSF103473">
    <property type="entry name" value="MFS general substrate transporter"/>
    <property type="match status" value="1"/>
</dbReference>
<dbReference type="OrthoDB" id="3639251at2759"/>
<dbReference type="SUPFAM" id="SSF52833">
    <property type="entry name" value="Thioredoxin-like"/>
    <property type="match status" value="1"/>
</dbReference>
<keyword evidence="6 7" id="KW-0472">Membrane</keyword>
<dbReference type="FunFam" id="1.20.1250.20:FF:000386">
    <property type="entry name" value="MFS general substrate transporter"/>
    <property type="match status" value="1"/>
</dbReference>
<comment type="similarity">
    <text evidence="2">Belongs to the GST superfamily.</text>
</comment>
<keyword evidence="4 7" id="KW-0812">Transmembrane</keyword>
<gene>
    <name evidence="10" type="ORF">LLEC1_00760</name>
</gene>
<dbReference type="EMBL" id="LUKN01002551">
    <property type="protein sequence ID" value="OAQ98894.1"/>
    <property type="molecule type" value="Genomic_DNA"/>
</dbReference>
<sequence length="686" mass="76402">MAAVLEPAKRLLWGSPSEERGLLIKLDHTLLPYFALIWFLFGVNQASYGSAYISGMGRDLGFQGRDFNYMNTIYTVTYAVFQIPATSLLTLLPPRWVFVACNIVWSVLTLVTFRTTHVYQVFVLFGFEGAFAAVCYVGAHFIYGSWYKRSELGTRAAIFCCFGHFGSMTGAWIQAGLLKSLDGRGSLPAWRWLFIVVSVMTLPVVIFGWVIIPNLPSHKSAWFLTEKEKQLAIDRLGKMKKQEWDLSVFRRVLLSWQFYLLPFIFMLYSLAVQAVRNNVPQLWMKSRGYNLIQQNNYPTGIYACAIVGTILYAAWSDRMQSRWQPSLAIGATFIVGCSILVSGPGSDGAMFFAFYLVGTTYAPQALWYSWMADVTAHDLQLRAVTTGWMNSFDFAFVTWWPLVFYPVTDAPDFGKGYAASLATGAAVVPFVLLIAYLERRDRAAGKIGREIDEEDRDALRRDSSSEGAHRAHIALAELGVPFEEEIIDLSVPRTAEYLAINPRGLVPSLSYNGHIITESAVVSQFLADAYPSHLVPTAGTPDAALQGQRARINFFVDTYFTKVNGLSTKVAFARTDAEAEAAAAEYVEQLVKEVEPLLSDAGPYFGGSKTLTLAEVLTGSFLLRLFALPKHGVVTDSIVRELPTKAPNFYKWASRVIEHPSVTGIWDEEKVVAATKARLEKLKAQA</sequence>
<dbReference type="Gene3D" id="3.40.30.10">
    <property type="entry name" value="Glutaredoxin"/>
    <property type="match status" value="1"/>
</dbReference>
<dbReference type="SFLD" id="SFLDS00019">
    <property type="entry name" value="Glutathione_Transferase_(cytos"/>
    <property type="match status" value="1"/>
</dbReference>
<name>A0A179I9E3_CORDF</name>
<dbReference type="InterPro" id="IPR011701">
    <property type="entry name" value="MFS"/>
</dbReference>
<feature type="transmembrane region" description="Helical" evidence="7">
    <location>
        <begin position="156"/>
        <end position="177"/>
    </location>
</feature>
<feature type="transmembrane region" description="Helical" evidence="7">
    <location>
        <begin position="417"/>
        <end position="437"/>
    </location>
</feature>
<evidence type="ECO:0000256" key="4">
    <source>
        <dbReference type="ARBA" id="ARBA00022692"/>
    </source>
</evidence>
<dbReference type="SFLD" id="SFLDG00358">
    <property type="entry name" value="Main_(cytGST)"/>
    <property type="match status" value="1"/>
</dbReference>
<feature type="transmembrane region" description="Helical" evidence="7">
    <location>
        <begin position="189"/>
        <end position="212"/>
    </location>
</feature>
<dbReference type="CDD" id="cd03057">
    <property type="entry name" value="GST_N_Beta"/>
    <property type="match status" value="1"/>
</dbReference>
<dbReference type="AlphaFoldDB" id="A0A179I9E3"/>
<feature type="transmembrane region" description="Helical" evidence="7">
    <location>
        <begin position="119"/>
        <end position="144"/>
    </location>
</feature>
<organism evidence="10 11">
    <name type="scientific">Cordyceps confragosa</name>
    <name type="common">Lecanicillium lecanii</name>
    <dbReference type="NCBI Taxonomy" id="2714763"/>
    <lineage>
        <taxon>Eukaryota</taxon>
        <taxon>Fungi</taxon>
        <taxon>Dikarya</taxon>
        <taxon>Ascomycota</taxon>
        <taxon>Pezizomycotina</taxon>
        <taxon>Sordariomycetes</taxon>
        <taxon>Hypocreomycetidae</taxon>
        <taxon>Hypocreales</taxon>
        <taxon>Cordycipitaceae</taxon>
        <taxon>Akanthomyces</taxon>
    </lineage>
</organism>
<evidence type="ECO:0000256" key="7">
    <source>
        <dbReference type="SAM" id="Phobius"/>
    </source>
</evidence>
<dbReference type="Pfam" id="PF13409">
    <property type="entry name" value="GST_N_2"/>
    <property type="match status" value="1"/>
</dbReference>
<keyword evidence="11" id="KW-1185">Reference proteome</keyword>
<evidence type="ECO:0000256" key="2">
    <source>
        <dbReference type="ARBA" id="ARBA00007409"/>
    </source>
</evidence>
<comment type="caution">
    <text evidence="10">The sequence shown here is derived from an EMBL/GenBank/DDBJ whole genome shotgun (WGS) entry which is preliminary data.</text>
</comment>
<dbReference type="PANTHER" id="PTHR43791:SF4">
    <property type="entry name" value="PANTOTHENATE TRANSPORTER FEN2"/>
    <property type="match status" value="1"/>
</dbReference>
<evidence type="ECO:0000259" key="9">
    <source>
        <dbReference type="PROSITE" id="PS50405"/>
    </source>
</evidence>
<dbReference type="Proteomes" id="UP000243081">
    <property type="component" value="Unassembled WGS sequence"/>
</dbReference>
<dbReference type="Pfam" id="PF07690">
    <property type="entry name" value="MFS_1"/>
    <property type="match status" value="1"/>
</dbReference>
<feature type="transmembrane region" description="Helical" evidence="7">
    <location>
        <begin position="258"/>
        <end position="276"/>
    </location>
</feature>
<feature type="transmembrane region" description="Helical" evidence="7">
    <location>
        <begin position="327"/>
        <end position="345"/>
    </location>
</feature>
<feature type="transmembrane region" description="Helical" evidence="7">
    <location>
        <begin position="96"/>
        <end position="113"/>
    </location>
</feature>
<dbReference type="PANTHER" id="PTHR43791">
    <property type="entry name" value="PERMEASE-RELATED"/>
    <property type="match status" value="1"/>
</dbReference>
<protein>
    <recommendedName>
        <fullName evidence="12">Major facilitator superfamily (MFS) profile domain-containing protein</fullName>
    </recommendedName>
</protein>
<dbReference type="Gene3D" id="1.20.1250.20">
    <property type="entry name" value="MFS general substrate transporter like domains"/>
    <property type="match status" value="2"/>
</dbReference>
<feature type="domain" description="GST C-terminal" evidence="9">
    <location>
        <begin position="542"/>
        <end position="679"/>
    </location>
</feature>
<dbReference type="GO" id="GO:0015233">
    <property type="term" value="F:pantothenate transmembrane transporter activity"/>
    <property type="evidence" value="ECO:0007669"/>
    <property type="project" value="TreeGrafter"/>
</dbReference>
<dbReference type="PROSITE" id="PS50404">
    <property type="entry name" value="GST_NTER"/>
    <property type="match status" value="1"/>
</dbReference>
<accession>A0A179I9E3</accession>
<dbReference type="InterPro" id="IPR036282">
    <property type="entry name" value="Glutathione-S-Trfase_C_sf"/>
</dbReference>
<keyword evidence="3" id="KW-0813">Transport</keyword>
<dbReference type="InterPro" id="IPR036259">
    <property type="entry name" value="MFS_trans_sf"/>
</dbReference>
<dbReference type="InterPro" id="IPR004045">
    <property type="entry name" value="Glutathione_S-Trfase_N"/>
</dbReference>
<evidence type="ECO:0008006" key="12">
    <source>
        <dbReference type="Google" id="ProtNLM"/>
    </source>
</evidence>
<feature type="transmembrane region" description="Helical" evidence="7">
    <location>
        <begin position="351"/>
        <end position="371"/>
    </location>
</feature>
<feature type="transmembrane region" description="Helical" evidence="7">
    <location>
        <begin position="73"/>
        <end position="91"/>
    </location>
</feature>
<dbReference type="InterPro" id="IPR036249">
    <property type="entry name" value="Thioredoxin-like_sf"/>
</dbReference>
<dbReference type="GO" id="GO:0005886">
    <property type="term" value="C:plasma membrane"/>
    <property type="evidence" value="ECO:0007669"/>
    <property type="project" value="TreeGrafter"/>
</dbReference>
<feature type="transmembrane region" description="Helical" evidence="7">
    <location>
        <begin position="296"/>
        <end position="315"/>
    </location>
</feature>
<evidence type="ECO:0000313" key="10">
    <source>
        <dbReference type="EMBL" id="OAQ98894.1"/>
    </source>
</evidence>
<dbReference type="SUPFAM" id="SSF47616">
    <property type="entry name" value="GST C-terminal domain-like"/>
    <property type="match status" value="1"/>
</dbReference>